<dbReference type="InterPro" id="IPR033658">
    <property type="entry name" value="GRX_PICOT-like"/>
</dbReference>
<keyword evidence="1" id="KW-0001">2Fe-2S</keyword>
<gene>
    <name evidence="8" type="primary">GRX5</name>
    <name evidence="8" type="ORF">BGZ70_006772</name>
</gene>
<name>A0A9P6M3G2_MORAP</name>
<dbReference type="InterPro" id="IPR004480">
    <property type="entry name" value="Monothiol_GRX-rel"/>
</dbReference>
<proteinExistence type="predicted"/>
<dbReference type="AlphaFoldDB" id="A0A9P6M3G2"/>
<keyword evidence="9" id="KW-1185">Reference proteome</keyword>
<dbReference type="GO" id="GO:0015036">
    <property type="term" value="F:disulfide oxidoreductase activity"/>
    <property type="evidence" value="ECO:0007669"/>
    <property type="project" value="UniProtKB-ARBA"/>
</dbReference>
<evidence type="ECO:0000313" key="9">
    <source>
        <dbReference type="Proteomes" id="UP000738359"/>
    </source>
</evidence>
<keyword evidence="2" id="KW-0479">Metal-binding</keyword>
<dbReference type="OrthoDB" id="415696at2759"/>
<keyword evidence="4" id="KW-0411">Iron-sulfur</keyword>
<evidence type="ECO:0000313" key="8">
    <source>
        <dbReference type="EMBL" id="KAF9964215.1"/>
    </source>
</evidence>
<evidence type="ECO:0000256" key="5">
    <source>
        <dbReference type="ARBA" id="ARBA00023284"/>
    </source>
</evidence>
<keyword evidence="5" id="KW-0676">Redox-active center</keyword>
<evidence type="ECO:0000256" key="3">
    <source>
        <dbReference type="ARBA" id="ARBA00023004"/>
    </source>
</evidence>
<dbReference type="GO" id="GO:0005759">
    <property type="term" value="C:mitochondrial matrix"/>
    <property type="evidence" value="ECO:0007669"/>
    <property type="project" value="TreeGrafter"/>
</dbReference>
<evidence type="ECO:0000256" key="4">
    <source>
        <dbReference type="ARBA" id="ARBA00023014"/>
    </source>
</evidence>
<dbReference type="GO" id="GO:0051537">
    <property type="term" value="F:2 iron, 2 sulfur cluster binding"/>
    <property type="evidence" value="ECO:0007669"/>
    <property type="project" value="UniProtKB-KW"/>
</dbReference>
<dbReference type="PROSITE" id="PS51354">
    <property type="entry name" value="GLUTAREDOXIN_2"/>
    <property type="match status" value="1"/>
</dbReference>
<dbReference type="FunFam" id="3.40.30.10:FF:000005">
    <property type="entry name" value="Glutaredoxin 5"/>
    <property type="match status" value="1"/>
</dbReference>
<dbReference type="GO" id="GO:0046872">
    <property type="term" value="F:metal ion binding"/>
    <property type="evidence" value="ECO:0007669"/>
    <property type="project" value="UniProtKB-KW"/>
</dbReference>
<evidence type="ECO:0000256" key="6">
    <source>
        <dbReference type="ARBA" id="ARBA00067618"/>
    </source>
</evidence>
<evidence type="ECO:0000256" key="1">
    <source>
        <dbReference type="ARBA" id="ARBA00022714"/>
    </source>
</evidence>
<dbReference type="CDD" id="cd03028">
    <property type="entry name" value="GRX_PICOT_like"/>
    <property type="match status" value="1"/>
</dbReference>
<protein>
    <recommendedName>
        <fullName evidence="6">Monothiol glutaredoxin-5, mitochondrial</fullName>
    </recommendedName>
</protein>
<evidence type="ECO:0000256" key="2">
    <source>
        <dbReference type="ARBA" id="ARBA00022723"/>
    </source>
</evidence>
<dbReference type="PANTHER" id="PTHR10293:SF16">
    <property type="entry name" value="GLUTAREDOXIN-RELATED PROTEIN 5, MITOCHONDRIAL"/>
    <property type="match status" value="1"/>
</dbReference>
<dbReference type="Gene3D" id="3.40.30.10">
    <property type="entry name" value="Glutaredoxin"/>
    <property type="match status" value="1"/>
</dbReference>
<organism evidence="8 9">
    <name type="scientific">Mortierella alpina</name>
    <name type="common">Oleaginous fungus</name>
    <name type="synonym">Mortierella renispora</name>
    <dbReference type="NCBI Taxonomy" id="64518"/>
    <lineage>
        <taxon>Eukaryota</taxon>
        <taxon>Fungi</taxon>
        <taxon>Fungi incertae sedis</taxon>
        <taxon>Mucoromycota</taxon>
        <taxon>Mortierellomycotina</taxon>
        <taxon>Mortierellomycetes</taxon>
        <taxon>Mortierellales</taxon>
        <taxon>Mortierellaceae</taxon>
        <taxon>Mortierella</taxon>
    </lineage>
</organism>
<accession>A0A9P6M3G2</accession>
<sequence>MTVRPENLHRGSLRLISTPSAPALDIHIPPNMNFLRSATSALRPSSHILTRRAALPATAFAVRHLSDSTKKTIEDAITQNKLVVFMKGTPDAPMCGFSRAVMQILDAQGVDLQNSLKSFNILADEELRSGIKEYSSWPTIPQVYVNGEFVGGCDIMLSMHQSGELEKLLVKEGLAEAEPEENPRA</sequence>
<dbReference type="SUPFAM" id="SSF52833">
    <property type="entry name" value="Thioredoxin-like"/>
    <property type="match status" value="1"/>
</dbReference>
<comment type="caution">
    <text evidence="8">The sequence shown here is derived from an EMBL/GenBank/DDBJ whole genome shotgun (WGS) entry which is preliminary data.</text>
</comment>
<dbReference type="EMBL" id="JAAAHY010000391">
    <property type="protein sequence ID" value="KAF9964215.1"/>
    <property type="molecule type" value="Genomic_DNA"/>
</dbReference>
<feature type="domain" description="Glutaredoxin" evidence="7">
    <location>
        <begin position="83"/>
        <end position="150"/>
    </location>
</feature>
<dbReference type="GO" id="GO:0044571">
    <property type="term" value="P:[2Fe-2S] cluster assembly"/>
    <property type="evidence" value="ECO:0007669"/>
    <property type="project" value="UniProtKB-ARBA"/>
</dbReference>
<dbReference type="InterPro" id="IPR002109">
    <property type="entry name" value="Glutaredoxin"/>
</dbReference>
<dbReference type="PANTHER" id="PTHR10293">
    <property type="entry name" value="GLUTAREDOXIN FAMILY MEMBER"/>
    <property type="match status" value="1"/>
</dbReference>
<dbReference type="NCBIfam" id="TIGR00365">
    <property type="entry name" value="Grx4 family monothiol glutaredoxin"/>
    <property type="match status" value="1"/>
</dbReference>
<reference evidence="8" key="1">
    <citation type="journal article" date="2020" name="Fungal Divers.">
        <title>Resolving the Mortierellaceae phylogeny through synthesis of multi-gene phylogenetics and phylogenomics.</title>
        <authorList>
            <person name="Vandepol N."/>
            <person name="Liber J."/>
            <person name="Desiro A."/>
            <person name="Na H."/>
            <person name="Kennedy M."/>
            <person name="Barry K."/>
            <person name="Grigoriev I.V."/>
            <person name="Miller A.N."/>
            <person name="O'Donnell K."/>
            <person name="Stajich J.E."/>
            <person name="Bonito G."/>
        </authorList>
    </citation>
    <scope>NUCLEOTIDE SEQUENCE</scope>
    <source>
        <strain evidence="8">CK1249</strain>
    </source>
</reference>
<dbReference type="Pfam" id="PF00462">
    <property type="entry name" value="Glutaredoxin"/>
    <property type="match status" value="1"/>
</dbReference>
<dbReference type="InterPro" id="IPR036249">
    <property type="entry name" value="Thioredoxin-like_sf"/>
</dbReference>
<keyword evidence="3" id="KW-0408">Iron</keyword>
<evidence type="ECO:0000259" key="7">
    <source>
        <dbReference type="Pfam" id="PF00462"/>
    </source>
</evidence>
<dbReference type="Proteomes" id="UP000738359">
    <property type="component" value="Unassembled WGS sequence"/>
</dbReference>